<evidence type="ECO:0000259" key="1">
    <source>
        <dbReference type="Pfam" id="PF24957"/>
    </source>
</evidence>
<evidence type="ECO:0000313" key="3">
    <source>
        <dbReference type="Proteomes" id="UP000273140"/>
    </source>
</evidence>
<gene>
    <name evidence="2" type="ORF">ALQ07_05405</name>
</gene>
<reference evidence="2 3" key="1">
    <citation type="submission" date="2018-08" db="EMBL/GenBank/DDBJ databases">
        <title>Recombination of ecologically and evolutionarily significant loci maintains genetic cohesion in the Pseudomonas syringae species complex.</title>
        <authorList>
            <person name="Dillon M."/>
            <person name="Thakur S."/>
            <person name="Almeida R.N.D."/>
            <person name="Weir B.S."/>
            <person name="Guttman D.S."/>
        </authorList>
    </citation>
    <scope>NUCLEOTIDE SEQUENCE [LARGE SCALE GENOMIC DNA]</scope>
    <source>
        <strain evidence="2 3">ICMP 19074</strain>
    </source>
</reference>
<dbReference type="AlphaFoldDB" id="A0A3M4KDI5"/>
<organism evidence="2 3">
    <name type="scientific">Pseudomonas syringae pv. actinidiae</name>
    <dbReference type="NCBI Taxonomy" id="103796"/>
    <lineage>
        <taxon>Bacteria</taxon>
        <taxon>Pseudomonadati</taxon>
        <taxon>Pseudomonadota</taxon>
        <taxon>Gammaproteobacteria</taxon>
        <taxon>Pseudomonadales</taxon>
        <taxon>Pseudomonadaceae</taxon>
        <taxon>Pseudomonas</taxon>
        <taxon>Pseudomonas syringae</taxon>
    </lineage>
</organism>
<accession>A0A3M4KDI5</accession>
<dbReference type="EMBL" id="RBRB01000333">
    <property type="protein sequence ID" value="RMQ27236.1"/>
    <property type="molecule type" value="Genomic_DNA"/>
</dbReference>
<dbReference type="Pfam" id="PF24957">
    <property type="entry name" value="DrmE_C"/>
    <property type="match status" value="1"/>
</dbReference>
<name>A0A3M4KDI5_PSESF</name>
<feature type="domain" description="DISARM protein DrmE C-terminal" evidence="1">
    <location>
        <begin position="633"/>
        <end position="780"/>
    </location>
</feature>
<comment type="caution">
    <text evidence="2">The sequence shown here is derived from an EMBL/GenBank/DDBJ whole genome shotgun (WGS) entry which is preliminary data.</text>
</comment>
<proteinExistence type="predicted"/>
<sequence>MADSLAHCCSLSRGDEEKLLPHSAEHQGCTAHQGPSRVQGLIMTQQTTPPIGWVQVMQGAWGAVPASELLQPGVDAWSSIKLQAPDAAECASMALVGRALKYGQSVAIALPLMSGEGLTRLMVYLHRIRWDALQGGIRSPWLNPANMETCPDIVFISRPRVGYQDLSRVAALRARVLRAADLKRHKKSASETLVVDGSADVMEMVETISKASKPFVLVIDGTRGGNDNAAAVDSALSESFPEIPRITLLSLGDGESLDKMRSNGTMSHLWLMRLGDKAALAKAPAANSQFQLSVIQDRRANHELGQIADRFFALRRDLDRKDSVLKDRLAIVGKVFRSLNELPVPLPFLEGALQAATRPGLFPVRCLERWLEIAKKGSGLYGESDVASLNLIQQLDDIHALFLQSVAGKAGWLLNHLSSSCAANRQTLVLCGSQHEVAALEAWFGNELVEGWSSTVQITAMDGVKAYRQFRSAVDEVIITGMLWPSRQHWLATPCSRLIVPAYEYEQPFVERMLHLWWAKHGVESCPMGDKLTHWQLGWNKRRCEDLRTLDQSLALERLTPADSCVYPPKERHVSVPLDMAFDNWLELLLEEPVEPCAPAQSGDALAPDLIWITLEGAHTELPWSKTRPVLVLRDDEIHPTPAEELTEGDQIILLRHVDERIATQEKLFEMVALSEGMQQFLRAANRWKTMVDSVSARMTVAQVQIQLRKEKVKVCDATVVNWFRHKVYGPRDRAAISVFARLSGAKTPERSAHYVANGIEQVRVAHQQVGKQLRKAILERGKGATTVEIGELTIDGKAFDDMIEVGTVTSIRAAATQVISARTDNLIDIANQVASAHPGRLCMTNPAIKSMRDSVYRDYGKFRSCLSLMATKLYEHYSERNGRLHDVLEHFKQENISFEPKMSVVTMGMFADNRQYKGKPADLNRHFRLGRARDPALTLRIHFDWDAEDKLLVIHHAGKHLETTQS</sequence>
<dbReference type="InterPro" id="IPR056666">
    <property type="entry name" value="DrmE_C"/>
</dbReference>
<evidence type="ECO:0000313" key="2">
    <source>
        <dbReference type="EMBL" id="RMQ27236.1"/>
    </source>
</evidence>
<dbReference type="Proteomes" id="UP000273140">
    <property type="component" value="Unassembled WGS sequence"/>
</dbReference>
<protein>
    <recommendedName>
        <fullName evidence="1">DISARM protein DrmE C-terminal domain-containing protein</fullName>
    </recommendedName>
</protein>